<proteinExistence type="predicted"/>
<dbReference type="GO" id="GO:0036297">
    <property type="term" value="P:interstrand cross-link repair"/>
    <property type="evidence" value="ECO:0007669"/>
    <property type="project" value="InterPro"/>
</dbReference>
<protein>
    <submittedName>
        <fullName evidence="3">Fanconi anemia group F protein-like</fullName>
    </submittedName>
</protein>
<evidence type="ECO:0000256" key="1">
    <source>
        <dbReference type="SAM" id="Coils"/>
    </source>
</evidence>
<feature type="region of interest" description="Disordered" evidence="2">
    <location>
        <begin position="156"/>
        <end position="176"/>
    </location>
</feature>
<accession>A0AAV4I1J9</accession>
<evidence type="ECO:0000313" key="4">
    <source>
        <dbReference type="Proteomes" id="UP000762676"/>
    </source>
</evidence>
<organism evidence="3 4">
    <name type="scientific">Elysia marginata</name>
    <dbReference type="NCBI Taxonomy" id="1093978"/>
    <lineage>
        <taxon>Eukaryota</taxon>
        <taxon>Metazoa</taxon>
        <taxon>Spiralia</taxon>
        <taxon>Lophotrochozoa</taxon>
        <taxon>Mollusca</taxon>
        <taxon>Gastropoda</taxon>
        <taxon>Heterobranchia</taxon>
        <taxon>Euthyneura</taxon>
        <taxon>Panpulmonata</taxon>
        <taxon>Sacoglossa</taxon>
        <taxon>Placobranchoidea</taxon>
        <taxon>Plakobranchidae</taxon>
        <taxon>Elysia</taxon>
    </lineage>
</organism>
<dbReference type="Gene3D" id="1.25.40.490">
    <property type="match status" value="1"/>
</dbReference>
<dbReference type="AlphaFoldDB" id="A0AAV4I1J9"/>
<reference evidence="3 4" key="1">
    <citation type="journal article" date="2021" name="Elife">
        <title>Chloroplast acquisition without the gene transfer in kleptoplastic sea slugs, Plakobranchus ocellatus.</title>
        <authorList>
            <person name="Maeda T."/>
            <person name="Takahashi S."/>
            <person name="Yoshida T."/>
            <person name="Shimamura S."/>
            <person name="Takaki Y."/>
            <person name="Nagai Y."/>
            <person name="Toyoda A."/>
            <person name="Suzuki Y."/>
            <person name="Arimoto A."/>
            <person name="Ishii H."/>
            <person name="Satoh N."/>
            <person name="Nishiyama T."/>
            <person name="Hasebe M."/>
            <person name="Maruyama T."/>
            <person name="Minagawa J."/>
            <person name="Obokata J."/>
            <person name="Shigenobu S."/>
        </authorList>
    </citation>
    <scope>NUCLEOTIDE SEQUENCE [LARGE SCALE GENOMIC DNA]</scope>
</reference>
<name>A0AAV4I1J9_9GAST</name>
<keyword evidence="1" id="KW-0175">Coiled coil</keyword>
<dbReference type="SUPFAM" id="SSF57997">
    <property type="entry name" value="Tropomyosin"/>
    <property type="match status" value="1"/>
</dbReference>
<evidence type="ECO:0000313" key="3">
    <source>
        <dbReference type="EMBL" id="GFS04409.1"/>
    </source>
</evidence>
<dbReference type="InterPro" id="IPR038505">
    <property type="entry name" value="FANCF_C_sf"/>
</dbReference>
<dbReference type="GO" id="GO:0043240">
    <property type="term" value="C:Fanconi anaemia nuclear complex"/>
    <property type="evidence" value="ECO:0007669"/>
    <property type="project" value="InterPro"/>
</dbReference>
<keyword evidence="4" id="KW-1185">Reference proteome</keyword>
<feature type="coiled-coil region" evidence="1">
    <location>
        <begin position="231"/>
        <end position="286"/>
    </location>
</feature>
<evidence type="ECO:0000256" key="2">
    <source>
        <dbReference type="SAM" id="MobiDB-lite"/>
    </source>
</evidence>
<dbReference type="Pfam" id="PF11107">
    <property type="entry name" value="FANCF"/>
    <property type="match status" value="1"/>
</dbReference>
<dbReference type="InterPro" id="IPR035428">
    <property type="entry name" value="FANCF"/>
</dbReference>
<comment type="caution">
    <text evidence="3">The sequence shown here is derived from an EMBL/GenBank/DDBJ whole genome shotgun (WGS) entry which is preliminary data.</text>
</comment>
<gene>
    <name evidence="3" type="ORF">ElyMa_004655800</name>
</gene>
<dbReference type="EMBL" id="BMAT01009336">
    <property type="protein sequence ID" value="GFS04409.1"/>
    <property type="molecule type" value="Genomic_DNA"/>
</dbReference>
<dbReference type="Proteomes" id="UP000762676">
    <property type="component" value="Unassembled WGS sequence"/>
</dbReference>
<sequence>MSLHGATVLRNVFQFATILNQASNSDVQKWDDVSLLNALDWADYCQELYVRLKDKPFENELNSHLAQMSMLLQPVSCLFLTLDSLQNAKYLLVNSESGYRSPHRSIFTLSAGHGQDQARQAAIPSKLSLVSFDQRREACQEETQLHHDVSTLRAATDLHTGLSSRSAQGPDKTRRDRQRFQANFLLRHLMNVVRLAKKKHRFESYCHAVCDKLMQSPDGNNIFVFMLGEPRDDVERHIDGVERQRDDVERQRDDVERQRDGVERHIDGVERHIDGVERQRDGVERQRDRWLHTVQDHLLSWLQLGIQQDFFHCPLLKADVRDVTGAAAAHPRVFSVYLDVLCAWTDSCIPEIQAPDCLVWRSPNGADSLELTRHFQHLLSSLSSSADHSRRHQVVRLIADRTQCGQFTAWRDVATKLLHLLKHG</sequence>